<dbReference type="OrthoDB" id="9988974at2759"/>
<evidence type="ECO:0000256" key="9">
    <source>
        <dbReference type="PROSITE-ProRule" id="PRU00124"/>
    </source>
</evidence>
<evidence type="ECO:0000256" key="6">
    <source>
        <dbReference type="ARBA" id="ARBA00023157"/>
    </source>
</evidence>
<dbReference type="InterPro" id="IPR023415">
    <property type="entry name" value="LDLR_class-A_CS"/>
</dbReference>
<dbReference type="EMBL" id="CAACVG010008194">
    <property type="protein sequence ID" value="VEN48878.1"/>
    <property type="molecule type" value="Genomic_DNA"/>
</dbReference>
<accession>A0A653CMF5</accession>
<comment type="caution">
    <text evidence="9">Lacks conserved residue(s) required for the propagation of feature annotation.</text>
</comment>
<dbReference type="AlphaFoldDB" id="A0A653CMF5"/>
<sequence>MDPKLVHYCNYRHYYKEKGLGRIPTISRAVQENDFNKNVVIKRTIFGSKCVLKVNEDVNVEKRRRKARIRLLVYVSVGCSLIFAVCLGLFLILDKGLLRKHTLVQVRRSQVLKTNRVYTLVNETTPSLNDSIGNVTKKHKERHITSNADAKNVTTNSSHTQNDSSTTTDLPLLFCKDCTPGKDICFKMSETEKPKCMEAPDLNDPTGCGGFCQINTHFCQTLDAKRKVYQCLPLKTILKCPEGFFSCGNMCISERKRCNGLIDCSNKADEENCACDLETHFHCGNQTSCLELSKKCDKQVDCWDRSDEKGCEQYYTACQENELPCSNGFCIEKQNFCDGQHDCIDGSDEPEGCQT</sequence>
<dbReference type="Proteomes" id="UP000410492">
    <property type="component" value="Unassembled WGS sequence"/>
</dbReference>
<evidence type="ECO:0000313" key="13">
    <source>
        <dbReference type="Proteomes" id="UP000410492"/>
    </source>
</evidence>
<evidence type="ECO:0000256" key="1">
    <source>
        <dbReference type="ARBA" id="ARBA00004167"/>
    </source>
</evidence>
<evidence type="ECO:0000256" key="4">
    <source>
        <dbReference type="ARBA" id="ARBA00022989"/>
    </source>
</evidence>
<dbReference type="GO" id="GO:0005041">
    <property type="term" value="F:low-density lipoprotein particle receptor activity"/>
    <property type="evidence" value="ECO:0007669"/>
    <property type="project" value="TreeGrafter"/>
</dbReference>
<feature type="transmembrane region" description="Helical" evidence="11">
    <location>
        <begin position="71"/>
        <end position="93"/>
    </location>
</feature>
<evidence type="ECO:0000256" key="5">
    <source>
        <dbReference type="ARBA" id="ARBA00023136"/>
    </source>
</evidence>
<dbReference type="CDD" id="cd00112">
    <property type="entry name" value="LDLa"/>
    <property type="match status" value="3"/>
</dbReference>
<reference evidence="12 13" key="1">
    <citation type="submission" date="2019-01" db="EMBL/GenBank/DDBJ databases">
        <authorList>
            <person name="Sayadi A."/>
        </authorList>
    </citation>
    <scope>NUCLEOTIDE SEQUENCE [LARGE SCALE GENOMIC DNA]</scope>
</reference>
<evidence type="ECO:0000256" key="11">
    <source>
        <dbReference type="SAM" id="Phobius"/>
    </source>
</evidence>
<protein>
    <submittedName>
        <fullName evidence="12">Uncharacterized protein</fullName>
    </submittedName>
</protein>
<keyword evidence="8" id="KW-0325">Glycoprotein</keyword>
<keyword evidence="4 11" id="KW-1133">Transmembrane helix</keyword>
<gene>
    <name evidence="12" type="ORF">CALMAC_LOCUS10181</name>
</gene>
<evidence type="ECO:0000313" key="12">
    <source>
        <dbReference type="EMBL" id="VEN48878.1"/>
    </source>
</evidence>
<dbReference type="GO" id="GO:0005886">
    <property type="term" value="C:plasma membrane"/>
    <property type="evidence" value="ECO:0007669"/>
    <property type="project" value="TreeGrafter"/>
</dbReference>
<feature type="compositionally biased region" description="Polar residues" evidence="10">
    <location>
        <begin position="145"/>
        <end position="165"/>
    </location>
</feature>
<dbReference type="PROSITE" id="PS50068">
    <property type="entry name" value="LDLRA_2"/>
    <property type="match status" value="3"/>
</dbReference>
<dbReference type="PRINTS" id="PR00261">
    <property type="entry name" value="LDLRECEPTOR"/>
</dbReference>
<dbReference type="PANTHER" id="PTHR22722">
    <property type="entry name" value="LOW-DENSITY LIPOPROTEIN RECEPTOR-RELATED PROTEIN 2-RELATED"/>
    <property type="match status" value="1"/>
</dbReference>
<evidence type="ECO:0000256" key="8">
    <source>
        <dbReference type="ARBA" id="ARBA00023180"/>
    </source>
</evidence>
<dbReference type="InterPro" id="IPR002172">
    <property type="entry name" value="LDrepeatLR_classA_rpt"/>
</dbReference>
<dbReference type="PROSITE" id="PS01209">
    <property type="entry name" value="LDLRA_1"/>
    <property type="match status" value="1"/>
</dbReference>
<dbReference type="InterPro" id="IPR051221">
    <property type="entry name" value="LDLR-related"/>
</dbReference>
<feature type="disulfide bond" evidence="9">
    <location>
        <begin position="325"/>
        <end position="343"/>
    </location>
</feature>
<proteinExistence type="predicted"/>
<dbReference type="GO" id="GO:0043235">
    <property type="term" value="C:receptor complex"/>
    <property type="evidence" value="ECO:0007669"/>
    <property type="project" value="TreeGrafter"/>
</dbReference>
<keyword evidence="2 11" id="KW-0812">Transmembrane</keyword>
<feature type="disulfide bond" evidence="9">
    <location>
        <begin position="296"/>
        <end position="311"/>
    </location>
</feature>
<dbReference type="SMART" id="SM00192">
    <property type="entry name" value="LDLa"/>
    <property type="match status" value="3"/>
</dbReference>
<dbReference type="SUPFAM" id="SSF57424">
    <property type="entry name" value="LDL receptor-like module"/>
    <property type="match status" value="3"/>
</dbReference>
<dbReference type="Gene3D" id="4.10.400.10">
    <property type="entry name" value="Low-density Lipoprotein Receptor"/>
    <property type="match status" value="3"/>
</dbReference>
<dbReference type="InterPro" id="IPR036055">
    <property type="entry name" value="LDL_receptor-like_sf"/>
</dbReference>
<dbReference type="Pfam" id="PF00057">
    <property type="entry name" value="Ldl_recept_a"/>
    <property type="match status" value="3"/>
</dbReference>
<feature type="region of interest" description="Disordered" evidence="10">
    <location>
        <begin position="140"/>
        <end position="165"/>
    </location>
</feature>
<dbReference type="PANTHER" id="PTHR22722:SF5">
    <property type="entry name" value="LOW-DENSITY LIPOPROTEIN RECEPTOR-RELATED PROTEIN 1B"/>
    <property type="match status" value="1"/>
</dbReference>
<keyword evidence="13" id="KW-1185">Reference proteome</keyword>
<keyword evidence="5 11" id="KW-0472">Membrane</keyword>
<feature type="disulfide bond" evidence="9">
    <location>
        <begin position="318"/>
        <end position="330"/>
    </location>
</feature>
<organism evidence="12 13">
    <name type="scientific">Callosobruchus maculatus</name>
    <name type="common">Southern cowpea weevil</name>
    <name type="synonym">Pulse bruchid</name>
    <dbReference type="NCBI Taxonomy" id="64391"/>
    <lineage>
        <taxon>Eukaryota</taxon>
        <taxon>Metazoa</taxon>
        <taxon>Ecdysozoa</taxon>
        <taxon>Arthropoda</taxon>
        <taxon>Hexapoda</taxon>
        <taxon>Insecta</taxon>
        <taxon>Pterygota</taxon>
        <taxon>Neoptera</taxon>
        <taxon>Endopterygota</taxon>
        <taxon>Coleoptera</taxon>
        <taxon>Polyphaga</taxon>
        <taxon>Cucujiformia</taxon>
        <taxon>Chrysomeloidea</taxon>
        <taxon>Chrysomelidae</taxon>
        <taxon>Bruchinae</taxon>
        <taxon>Bruchini</taxon>
        <taxon>Callosobruchus</taxon>
    </lineage>
</organism>
<evidence type="ECO:0000256" key="2">
    <source>
        <dbReference type="ARBA" id="ARBA00022692"/>
    </source>
</evidence>
<evidence type="ECO:0000256" key="3">
    <source>
        <dbReference type="ARBA" id="ARBA00022737"/>
    </source>
</evidence>
<keyword evidence="6 9" id="KW-1015">Disulfide bond</keyword>
<keyword evidence="7" id="KW-0675">Receptor</keyword>
<evidence type="ECO:0000256" key="7">
    <source>
        <dbReference type="ARBA" id="ARBA00023170"/>
    </source>
</evidence>
<comment type="subcellular location">
    <subcellularLocation>
        <location evidence="1">Membrane</location>
        <topology evidence="1">Single-pass membrane protein</topology>
    </subcellularLocation>
</comment>
<feature type="disulfide bond" evidence="9">
    <location>
        <begin position="258"/>
        <end position="273"/>
    </location>
</feature>
<keyword evidence="3" id="KW-0677">Repeat</keyword>
<evidence type="ECO:0000256" key="10">
    <source>
        <dbReference type="SAM" id="MobiDB-lite"/>
    </source>
</evidence>
<name>A0A653CMF5_CALMS</name>